<feature type="transmembrane region" description="Helical" evidence="2">
    <location>
        <begin position="351"/>
        <end position="374"/>
    </location>
</feature>
<evidence type="ECO:0000313" key="3">
    <source>
        <dbReference type="EMBL" id="EGG24274.1"/>
    </source>
</evidence>
<dbReference type="Proteomes" id="UP000007797">
    <property type="component" value="Unassembled WGS sequence"/>
</dbReference>
<keyword evidence="2" id="KW-0472">Membrane</keyword>
<feature type="compositionally biased region" description="Low complexity" evidence="1">
    <location>
        <begin position="620"/>
        <end position="658"/>
    </location>
</feature>
<dbReference type="PANTHER" id="PTHR34116:SF2">
    <property type="entry name" value="THH1_TOM1_TOM3 DOMAIN-CONTAINING PROTEIN"/>
    <property type="match status" value="1"/>
</dbReference>
<gene>
    <name evidence="3" type="ORF">DFA_06424</name>
</gene>
<feature type="transmembrane region" description="Helical" evidence="2">
    <location>
        <begin position="306"/>
        <end position="327"/>
    </location>
</feature>
<dbReference type="EMBL" id="GL883007">
    <property type="protein sequence ID" value="EGG24274.1"/>
    <property type="molecule type" value="Genomic_DNA"/>
</dbReference>
<dbReference type="KEGG" id="dfa:DFA_06424"/>
<keyword evidence="2" id="KW-0812">Transmembrane</keyword>
<evidence type="ECO:0000256" key="1">
    <source>
        <dbReference type="SAM" id="MobiDB-lite"/>
    </source>
</evidence>
<dbReference type="GeneID" id="14875892"/>
<keyword evidence="2" id="KW-1133">Transmembrane helix</keyword>
<evidence type="ECO:0000256" key="2">
    <source>
        <dbReference type="SAM" id="Phobius"/>
    </source>
</evidence>
<proteinExistence type="predicted"/>
<accession>F4PIY8</accession>
<dbReference type="PANTHER" id="PTHR34116">
    <property type="entry name" value="PLASMINOGEN ACTIVATOR INHIBITOR"/>
    <property type="match status" value="1"/>
</dbReference>
<feature type="compositionally biased region" description="Polar residues" evidence="1">
    <location>
        <begin position="706"/>
        <end position="726"/>
    </location>
</feature>
<protein>
    <submittedName>
        <fullName evidence="3">Uncharacterized protein</fullName>
    </submittedName>
</protein>
<feature type="transmembrane region" description="Helical" evidence="2">
    <location>
        <begin position="428"/>
        <end position="450"/>
    </location>
</feature>
<organism evidence="3 4">
    <name type="scientific">Cavenderia fasciculata</name>
    <name type="common">Slime mold</name>
    <name type="synonym">Dictyostelium fasciculatum</name>
    <dbReference type="NCBI Taxonomy" id="261658"/>
    <lineage>
        <taxon>Eukaryota</taxon>
        <taxon>Amoebozoa</taxon>
        <taxon>Evosea</taxon>
        <taxon>Eumycetozoa</taxon>
        <taxon>Dictyostelia</taxon>
        <taxon>Acytosteliales</taxon>
        <taxon>Cavenderiaceae</taxon>
        <taxon>Cavenderia</taxon>
    </lineage>
</organism>
<feature type="transmembrane region" description="Helical" evidence="2">
    <location>
        <begin position="224"/>
        <end position="245"/>
    </location>
</feature>
<reference evidence="4" key="1">
    <citation type="journal article" date="2011" name="Genome Res.">
        <title>Phylogeny-wide analysis of social amoeba genomes highlights ancient origins for complex intercellular communication.</title>
        <authorList>
            <person name="Heidel A.J."/>
            <person name="Lawal H.M."/>
            <person name="Felder M."/>
            <person name="Schilde C."/>
            <person name="Helps N.R."/>
            <person name="Tunggal B."/>
            <person name="Rivero F."/>
            <person name="John U."/>
            <person name="Schleicher M."/>
            <person name="Eichinger L."/>
            <person name="Platzer M."/>
            <person name="Noegel A.A."/>
            <person name="Schaap P."/>
            <person name="Gloeckner G."/>
        </authorList>
    </citation>
    <scope>NUCLEOTIDE SEQUENCE [LARGE SCALE GENOMIC DNA]</scope>
    <source>
        <strain evidence="4">SH3</strain>
    </source>
</reference>
<feature type="compositionally biased region" description="Basic residues" evidence="1">
    <location>
        <begin position="670"/>
        <end position="687"/>
    </location>
</feature>
<dbReference type="RefSeq" id="XP_004362125.1">
    <property type="nucleotide sequence ID" value="XM_004362068.1"/>
</dbReference>
<feature type="transmembrane region" description="Helical" evidence="2">
    <location>
        <begin position="265"/>
        <end position="286"/>
    </location>
</feature>
<feature type="transmembrane region" description="Helical" evidence="2">
    <location>
        <begin position="395"/>
        <end position="416"/>
    </location>
</feature>
<evidence type="ECO:0000313" key="4">
    <source>
        <dbReference type="Proteomes" id="UP000007797"/>
    </source>
</evidence>
<feature type="region of interest" description="Disordered" evidence="1">
    <location>
        <begin position="585"/>
        <end position="746"/>
    </location>
</feature>
<feature type="compositionally biased region" description="Low complexity" evidence="1">
    <location>
        <begin position="693"/>
        <end position="705"/>
    </location>
</feature>
<sequence>MIRIMCPLTDLQRPLLISLATKNNDQQPGEAYMVLDPNRDIFDQLAYQINMKNVQNYDDFKNIFLNERVTGTTTTRLPYWANDRNNIIMKESMLDTHILSVGGFPGMLAIIGGELDNEREMIGTELDNQKWISIKNRVFGSMTHKSMFNLIVNRINHDKELCHHALNILNEPPDHRYRMESWIVVLGWIEFIVALLVLIFIAFVSHTIYKTRHLEFNKYWRSRLLICGSAFVWVIALLLGNDFLWRPNEGLFGSNEAYYKYICNIHVFFTVGSAEPLFFVVFLFIIKSKTSQKGNSLYMEDPNYYVFKWSILCTIPIVIVHIIILILDSSSISEPRQLFWTTYDSERGKCAVPIISTAAFAIFFVIFLLFFFVITNRFSKTILNRNLINRIRLSLGSFVLFLPLEVAIRVVLIFTLKFGNTSLGLFHAFFFVDVAVALVAILEFALFPVLDSIGFRISFTNLRLTKQSINKLMRNDYDGAGISQCDHKDVISVHTNQQDMSNSNNIMTPLSQSTTGAGGAEQQMDQNQILKQKFFDNLASNKNGGAGDTGNGAGGILTIGDDDDDFIFNDNPGSGDGQHVIEMDRLSSNSGSGSGGGTTHRSPKSPAFDRVLHTDDINRPVSPLSTPLSSASSSSKSPPSVFSLNNNNNNNNNNNQQQTGYQAPSSGGHERKKSRRFSLSAKKHKQMKEKEQQSQSPSSSNPSSPTLASVSTSPPNNQSNVRSMFQPTPVDDFKNQLMKYSKNNRF</sequence>
<name>F4PIY8_CACFS</name>
<feature type="transmembrane region" description="Helical" evidence="2">
    <location>
        <begin position="182"/>
        <end position="204"/>
    </location>
</feature>
<dbReference type="AlphaFoldDB" id="F4PIY8"/>
<keyword evidence="4" id="KW-1185">Reference proteome</keyword>
<dbReference type="OMA" id="GNEYLWN"/>
<dbReference type="OrthoDB" id="20528at2759"/>